<accession>A0ACC3TIM6</accession>
<evidence type="ECO:0000313" key="2">
    <source>
        <dbReference type="Proteomes" id="UP001489719"/>
    </source>
</evidence>
<organism evidence="1 2">
    <name type="scientific">Lipomyces orientalis</name>
    <dbReference type="NCBI Taxonomy" id="1233043"/>
    <lineage>
        <taxon>Eukaryota</taxon>
        <taxon>Fungi</taxon>
        <taxon>Dikarya</taxon>
        <taxon>Ascomycota</taxon>
        <taxon>Saccharomycotina</taxon>
        <taxon>Lipomycetes</taxon>
        <taxon>Lipomycetales</taxon>
        <taxon>Lipomycetaceae</taxon>
        <taxon>Lipomyces</taxon>
    </lineage>
</organism>
<gene>
    <name evidence="1" type="ORF">V1517DRAFT_310254</name>
</gene>
<protein>
    <submittedName>
        <fullName evidence="1">Fungal-specific transcription factor domain-containing protein</fullName>
    </submittedName>
</protein>
<reference evidence="2" key="1">
    <citation type="journal article" date="2024" name="Front. Bioeng. Biotechnol.">
        <title>Genome-scale model development and genomic sequencing of the oleaginous clade Lipomyces.</title>
        <authorList>
            <person name="Czajka J.J."/>
            <person name="Han Y."/>
            <person name="Kim J."/>
            <person name="Mondo S.J."/>
            <person name="Hofstad B.A."/>
            <person name="Robles A."/>
            <person name="Haridas S."/>
            <person name="Riley R."/>
            <person name="LaButti K."/>
            <person name="Pangilinan J."/>
            <person name="Andreopoulos W."/>
            <person name="Lipzen A."/>
            <person name="Yan J."/>
            <person name="Wang M."/>
            <person name="Ng V."/>
            <person name="Grigoriev I.V."/>
            <person name="Spatafora J.W."/>
            <person name="Magnuson J.K."/>
            <person name="Baker S.E."/>
            <person name="Pomraning K.R."/>
        </authorList>
    </citation>
    <scope>NUCLEOTIDE SEQUENCE [LARGE SCALE GENOMIC DNA]</scope>
    <source>
        <strain evidence="2">CBS 10300</strain>
    </source>
</reference>
<proteinExistence type="predicted"/>
<keyword evidence="2" id="KW-1185">Reference proteome</keyword>
<dbReference type="EMBL" id="MU970151">
    <property type="protein sequence ID" value="KAK9319973.1"/>
    <property type="molecule type" value="Genomic_DNA"/>
</dbReference>
<sequence length="651" mass="72501">MKVCVYPQTPLHNEYYGRPRQSSRPDAGCKKLPVMSRPGLRAGFVEQLEHRIERVEQPLAGQSLLLAKQIKMASTENNSAKRYEDLAQSTLNSLDGGNVVARENDIIFVGGQEGRRSTVIPDLNPVFPLGFDLSSAAIIDHLTYLYFDYVHPRLPILNRSTFMGATQRSPLILMAICAISTRFSFSLPAHQKDSIARLARERIVIEAVDSTSLETLTALTILCTHSIGSGLGPQSWSIIGMMTRAAISLGLSFDRSGEQKSMSRSMSLIPKAQTWVEKETRRRVFWAIFMLERFSCVGTGWNTTIGHLDIEQRLPCEEHYYEDAEEVETPYFSKVDKGLSSLRNDITMFPPPSASAESIGSFAYVVQAVECLARVHTFFLQQSFDHGNALEVTAWSSRWRTLDKMLMQWKVSVPHTPKSHDPLWVLMEVTYNATTILLHQAMAYPQAHITRLESSSIVALRRCLDAAKNSADMIRRLNEEDMSHLPCQTAFCFLIIGRGLLAHIVTYGDNDLSAEIDLHIMALRQMSSCWETARAKACQRREHLSAANGNGRLESPTYDYNSVSESRMTSKQTPDTSETLSNYVVHLPLSRLGSPPGRTGVDPMTSTAVDASDFPSNRSMMTPLMDGSSMSEIVANFLGLTSDTTTTASAY</sequence>
<dbReference type="Proteomes" id="UP001489719">
    <property type="component" value="Unassembled WGS sequence"/>
</dbReference>
<evidence type="ECO:0000313" key="1">
    <source>
        <dbReference type="EMBL" id="KAK9319973.1"/>
    </source>
</evidence>
<name>A0ACC3TIM6_9ASCO</name>
<comment type="caution">
    <text evidence="1">The sequence shown here is derived from an EMBL/GenBank/DDBJ whole genome shotgun (WGS) entry which is preliminary data.</text>
</comment>